<dbReference type="GO" id="GO:0005509">
    <property type="term" value="F:calcium ion binding"/>
    <property type="evidence" value="ECO:0007669"/>
    <property type="project" value="InterPro"/>
</dbReference>
<keyword evidence="8" id="KW-0851">Voltage-gated channel</keyword>
<dbReference type="Gene3D" id="1.10.287.70">
    <property type="match status" value="1"/>
</dbReference>
<evidence type="ECO:0000259" key="15">
    <source>
        <dbReference type="PROSITE" id="PS50222"/>
    </source>
</evidence>
<dbReference type="SMART" id="SM00054">
    <property type="entry name" value="EFh"/>
    <property type="match status" value="1"/>
</dbReference>
<keyword evidence="12" id="KW-0325">Glycoprotein</keyword>
<dbReference type="Proteomes" id="UP001372834">
    <property type="component" value="Unassembled WGS sequence"/>
</dbReference>
<dbReference type="GO" id="GO:0045202">
    <property type="term" value="C:synapse"/>
    <property type="evidence" value="ECO:0007669"/>
    <property type="project" value="GOC"/>
</dbReference>
<evidence type="ECO:0000256" key="2">
    <source>
        <dbReference type="ARBA" id="ARBA00022448"/>
    </source>
</evidence>
<comment type="subcellular location">
    <subcellularLocation>
        <location evidence="1">Membrane</location>
        <topology evidence="1">Multi-pass membrane protein</topology>
    </subcellularLocation>
</comment>
<evidence type="ECO:0000256" key="11">
    <source>
        <dbReference type="ARBA" id="ARBA00023136"/>
    </source>
</evidence>
<gene>
    <name evidence="16" type="ORF">RUM43_011022</name>
</gene>
<dbReference type="Pfam" id="PF08763">
    <property type="entry name" value="Ca_chan_IQ"/>
    <property type="match status" value="1"/>
</dbReference>
<keyword evidence="3" id="KW-0109">Calcium transport</keyword>
<dbReference type="SUPFAM" id="SSF47473">
    <property type="entry name" value="EF-hand"/>
    <property type="match status" value="1"/>
</dbReference>
<evidence type="ECO:0000256" key="6">
    <source>
        <dbReference type="ARBA" id="ARBA00022737"/>
    </source>
</evidence>
<dbReference type="Gene3D" id="1.10.238.10">
    <property type="entry name" value="EF-hand"/>
    <property type="match status" value="1"/>
</dbReference>
<keyword evidence="11 14" id="KW-0472">Membrane</keyword>
<dbReference type="PANTHER" id="PTHR45628">
    <property type="entry name" value="VOLTAGE-DEPENDENT CALCIUM CHANNEL TYPE A SUBUNIT ALPHA-1"/>
    <property type="match status" value="1"/>
</dbReference>
<evidence type="ECO:0000256" key="10">
    <source>
        <dbReference type="ARBA" id="ARBA00023065"/>
    </source>
</evidence>
<reference evidence="16 17" key="1">
    <citation type="submission" date="2023-10" db="EMBL/GenBank/DDBJ databases">
        <title>Genomes of two closely related lineages of the louse Polyplax serrata with different host specificities.</title>
        <authorList>
            <person name="Martinu J."/>
            <person name="Tarabai H."/>
            <person name="Stefka J."/>
            <person name="Hypsa V."/>
        </authorList>
    </citation>
    <scope>NUCLEOTIDE SEQUENCE [LARGE SCALE GENOMIC DNA]</scope>
    <source>
        <strain evidence="16">HR10_N</strain>
    </source>
</reference>
<evidence type="ECO:0000256" key="1">
    <source>
        <dbReference type="ARBA" id="ARBA00004141"/>
    </source>
</evidence>
<protein>
    <recommendedName>
        <fullName evidence="15">EF-hand domain-containing protein</fullName>
    </recommendedName>
</protein>
<evidence type="ECO:0000256" key="9">
    <source>
        <dbReference type="ARBA" id="ARBA00022989"/>
    </source>
</evidence>
<evidence type="ECO:0000256" key="5">
    <source>
        <dbReference type="ARBA" id="ARBA00022692"/>
    </source>
</evidence>
<dbReference type="Pfam" id="PF16905">
    <property type="entry name" value="GPHH"/>
    <property type="match status" value="1"/>
</dbReference>
<dbReference type="GO" id="GO:0005891">
    <property type="term" value="C:voltage-gated calcium channel complex"/>
    <property type="evidence" value="ECO:0007669"/>
    <property type="project" value="TreeGrafter"/>
</dbReference>
<accession>A0AAN8P8G6</accession>
<keyword evidence="9 14" id="KW-1133">Transmembrane helix</keyword>
<keyword evidence="13" id="KW-0407">Ion channel</keyword>
<feature type="transmembrane region" description="Helical" evidence="14">
    <location>
        <begin position="26"/>
        <end position="50"/>
    </location>
</feature>
<dbReference type="InterPro" id="IPR018247">
    <property type="entry name" value="EF_Hand_1_Ca_BS"/>
</dbReference>
<dbReference type="AlphaFoldDB" id="A0AAN8P8G6"/>
<evidence type="ECO:0000256" key="4">
    <source>
        <dbReference type="ARBA" id="ARBA00022673"/>
    </source>
</evidence>
<keyword evidence="6" id="KW-0677">Repeat</keyword>
<feature type="domain" description="EF-hand" evidence="15">
    <location>
        <begin position="66"/>
        <end position="101"/>
    </location>
</feature>
<dbReference type="SMART" id="SM01062">
    <property type="entry name" value="Ca_chan_IQ"/>
    <property type="match status" value="1"/>
</dbReference>
<name>A0AAN8P8G6_POLSC</name>
<evidence type="ECO:0000256" key="3">
    <source>
        <dbReference type="ARBA" id="ARBA00022568"/>
    </source>
</evidence>
<dbReference type="InterPro" id="IPR011992">
    <property type="entry name" value="EF-hand-dom_pair"/>
</dbReference>
<evidence type="ECO:0000313" key="16">
    <source>
        <dbReference type="EMBL" id="KAK6620727.1"/>
    </source>
</evidence>
<evidence type="ECO:0000256" key="8">
    <source>
        <dbReference type="ARBA" id="ARBA00022882"/>
    </source>
</evidence>
<evidence type="ECO:0000256" key="7">
    <source>
        <dbReference type="ARBA" id="ARBA00022837"/>
    </source>
</evidence>
<dbReference type="InterPro" id="IPR050599">
    <property type="entry name" value="VDCC_alpha-1_subunit"/>
</dbReference>
<dbReference type="InterPro" id="IPR014873">
    <property type="entry name" value="VDCC_a1su_IQ"/>
</dbReference>
<organism evidence="16 17">
    <name type="scientific">Polyplax serrata</name>
    <name type="common">Common mouse louse</name>
    <dbReference type="NCBI Taxonomy" id="468196"/>
    <lineage>
        <taxon>Eukaryota</taxon>
        <taxon>Metazoa</taxon>
        <taxon>Ecdysozoa</taxon>
        <taxon>Arthropoda</taxon>
        <taxon>Hexapoda</taxon>
        <taxon>Insecta</taxon>
        <taxon>Pterygota</taxon>
        <taxon>Neoptera</taxon>
        <taxon>Paraneoptera</taxon>
        <taxon>Psocodea</taxon>
        <taxon>Troctomorpha</taxon>
        <taxon>Phthiraptera</taxon>
        <taxon>Anoplura</taxon>
        <taxon>Polyplacidae</taxon>
        <taxon>Polyplax</taxon>
    </lineage>
</organism>
<evidence type="ECO:0000256" key="12">
    <source>
        <dbReference type="ARBA" id="ARBA00023180"/>
    </source>
</evidence>
<dbReference type="GO" id="GO:0008331">
    <property type="term" value="F:high voltage-gated calcium channel activity"/>
    <property type="evidence" value="ECO:0007669"/>
    <property type="project" value="TreeGrafter"/>
</dbReference>
<keyword evidence="10" id="KW-0406">Ion transport</keyword>
<evidence type="ECO:0000256" key="14">
    <source>
        <dbReference type="SAM" id="Phobius"/>
    </source>
</evidence>
<sequence>MLSCIKDRPCDVRANKGSETCGSNLAYAYFVSFIFFCSFLMLNLFVAVIMDNFDYLTRDSSILGAHHLDEFVRIWAEYDPNATGKIDYTEMYDMLKNMDPPLGFGAKCPNRLAYKKLIRMNMPVDDKGKVNFTTTLFALIRENLSIKVRAAEEMDQADEELRKTIMKIWPLQSKKMIDLLVPQKEELNAGKLTVGKIYAGLLILESWRSTRFGQIESAGVPVSLIAQTKRVLNSQQFNLIVKKITWFPERNSLTLSDPIEPDVLRSNPPTFNLLKFSVSSPFYFIVLLIGV</sequence>
<dbReference type="GO" id="GO:0007268">
    <property type="term" value="P:chemical synaptic transmission"/>
    <property type="evidence" value="ECO:0007669"/>
    <property type="project" value="TreeGrafter"/>
</dbReference>
<dbReference type="Pfam" id="PF00520">
    <property type="entry name" value="Ion_trans"/>
    <property type="match status" value="1"/>
</dbReference>
<dbReference type="FunFam" id="1.10.238.10:FF:000063">
    <property type="entry name" value="Voltage-dependent N-type calcium channel subunit alpha"/>
    <property type="match status" value="1"/>
</dbReference>
<dbReference type="GO" id="GO:0098703">
    <property type="term" value="P:calcium ion import across plasma membrane"/>
    <property type="evidence" value="ECO:0007669"/>
    <property type="project" value="TreeGrafter"/>
</dbReference>
<dbReference type="PANTHER" id="PTHR45628:SF7">
    <property type="entry name" value="VOLTAGE-DEPENDENT CALCIUM CHANNEL TYPE A SUBUNIT ALPHA-1"/>
    <property type="match status" value="1"/>
</dbReference>
<evidence type="ECO:0000256" key="13">
    <source>
        <dbReference type="ARBA" id="ARBA00023303"/>
    </source>
</evidence>
<dbReference type="EMBL" id="JAWJWE010000039">
    <property type="protein sequence ID" value="KAK6620727.1"/>
    <property type="molecule type" value="Genomic_DNA"/>
</dbReference>
<keyword evidence="4" id="KW-0107">Calcium channel</keyword>
<evidence type="ECO:0000313" key="17">
    <source>
        <dbReference type="Proteomes" id="UP001372834"/>
    </source>
</evidence>
<dbReference type="PROSITE" id="PS50222">
    <property type="entry name" value="EF_HAND_2"/>
    <property type="match status" value="1"/>
</dbReference>
<comment type="caution">
    <text evidence="16">The sequence shown here is derived from an EMBL/GenBank/DDBJ whole genome shotgun (WGS) entry which is preliminary data.</text>
</comment>
<dbReference type="PROSITE" id="PS00018">
    <property type="entry name" value="EF_HAND_1"/>
    <property type="match status" value="1"/>
</dbReference>
<keyword evidence="5 14" id="KW-0812">Transmembrane</keyword>
<keyword evidence="2" id="KW-0813">Transport</keyword>
<dbReference type="InterPro" id="IPR002048">
    <property type="entry name" value="EF_hand_dom"/>
</dbReference>
<proteinExistence type="predicted"/>
<dbReference type="InterPro" id="IPR005821">
    <property type="entry name" value="Ion_trans_dom"/>
</dbReference>
<keyword evidence="7" id="KW-0106">Calcium</keyword>
<dbReference type="InterPro" id="IPR031649">
    <property type="entry name" value="GPHH_dom"/>
</dbReference>